<accession>A0A5J4T3S8</accession>
<dbReference type="AlphaFoldDB" id="A0A5J4T3S8"/>
<sequence>KVELKHRLRRKTRELDAALAEQFQLGRLLARGFYSL</sequence>
<evidence type="ECO:0000313" key="2">
    <source>
        <dbReference type="Proteomes" id="UP000324800"/>
    </source>
</evidence>
<evidence type="ECO:0000313" key="1">
    <source>
        <dbReference type="EMBL" id="KAA6352977.1"/>
    </source>
</evidence>
<dbReference type="EMBL" id="SNRW01038970">
    <property type="protein sequence ID" value="KAA6352977.1"/>
    <property type="molecule type" value="Genomic_DNA"/>
</dbReference>
<dbReference type="Proteomes" id="UP000324800">
    <property type="component" value="Unassembled WGS sequence"/>
</dbReference>
<gene>
    <name evidence="1" type="ORF">EZS28_051496</name>
</gene>
<feature type="non-terminal residue" evidence="1">
    <location>
        <position position="1"/>
    </location>
</feature>
<organism evidence="1 2">
    <name type="scientific">Streblomastix strix</name>
    <dbReference type="NCBI Taxonomy" id="222440"/>
    <lineage>
        <taxon>Eukaryota</taxon>
        <taxon>Metamonada</taxon>
        <taxon>Preaxostyla</taxon>
        <taxon>Oxymonadida</taxon>
        <taxon>Streblomastigidae</taxon>
        <taxon>Streblomastix</taxon>
    </lineage>
</organism>
<name>A0A5J4T3S8_9EUKA</name>
<comment type="caution">
    <text evidence="1">The sequence shown here is derived from an EMBL/GenBank/DDBJ whole genome shotgun (WGS) entry which is preliminary data.</text>
</comment>
<reference evidence="1 2" key="1">
    <citation type="submission" date="2019-03" db="EMBL/GenBank/DDBJ databases">
        <title>Single cell metagenomics reveals metabolic interactions within the superorganism composed of flagellate Streblomastix strix and complex community of Bacteroidetes bacteria on its surface.</title>
        <authorList>
            <person name="Treitli S.C."/>
            <person name="Kolisko M."/>
            <person name="Husnik F."/>
            <person name="Keeling P."/>
            <person name="Hampl V."/>
        </authorList>
    </citation>
    <scope>NUCLEOTIDE SEQUENCE [LARGE SCALE GENOMIC DNA]</scope>
    <source>
        <strain evidence="1">ST1C</strain>
    </source>
</reference>
<protein>
    <submittedName>
        <fullName evidence="1">Uncharacterized protein</fullName>
    </submittedName>
</protein>
<proteinExistence type="predicted"/>